<dbReference type="Gene3D" id="1.10.287.110">
    <property type="entry name" value="DnaJ domain"/>
    <property type="match status" value="1"/>
</dbReference>
<proteinExistence type="predicted"/>
<evidence type="ECO:0000313" key="4">
    <source>
        <dbReference type="Proteomes" id="UP001642484"/>
    </source>
</evidence>
<dbReference type="InterPro" id="IPR018253">
    <property type="entry name" value="DnaJ_domain_CS"/>
</dbReference>
<evidence type="ECO:0000313" key="3">
    <source>
        <dbReference type="EMBL" id="CAK9073069.1"/>
    </source>
</evidence>
<feature type="region of interest" description="Disordered" evidence="1">
    <location>
        <begin position="1"/>
        <end position="36"/>
    </location>
</feature>
<dbReference type="Gene3D" id="2.10.230.10">
    <property type="entry name" value="Heat shock protein DnaJ, cysteine-rich domain"/>
    <property type="match status" value="1"/>
</dbReference>
<protein>
    <recommendedName>
        <fullName evidence="2">J domain-containing protein</fullName>
    </recommendedName>
</protein>
<comment type="caution">
    <text evidence="3">The sequence shown here is derived from an EMBL/GenBank/DDBJ whole genome shotgun (WGS) entry which is preliminary data.</text>
</comment>
<dbReference type="PROSITE" id="PS50076">
    <property type="entry name" value="DNAJ_2"/>
    <property type="match status" value="1"/>
</dbReference>
<keyword evidence="4" id="KW-1185">Reference proteome</keyword>
<dbReference type="SUPFAM" id="SSF46565">
    <property type="entry name" value="Chaperone J-domain"/>
    <property type="match status" value="1"/>
</dbReference>
<sequence>MFFIPGGLPLGGKGEEEDNEDGHGRTVPSPQVDNSRFYDLLGVKKDASPAEIKKAYHKQAREKHPDKGGDPDEFKEVNRAFEVLSDDEKRRRYDHTGEEGLEHEDAGQDLFSHLFGKGSGRGAKPSRPKTSDVVRPIWVTLEELYTGITRQLPILRKVVDESGQSCRCDVCDGKGVALQVVRMGPFAQKVQQTCEKCQGTGQALKMRSQREVLEVFVEKGSPNGHKIILHGKADEAPGCEPGDLVVVVREQDHPKFMRKEADLYLSVDLTLAEALTGFRLVVHHLDDRKLLIQSKKGEVLRPRHSGLVLKAVKGAGMPIHQDPFNFGNLFLVVTLLFPEAMPETVTAPLRRMLGAEETRSENMEDLEEVFCEDLDPLQSAKASKKVTTQAYDEDDERGPWETHGAAWSGVQAAVKGGDALPCALRIEEFPSPLVRGDVLEGTSRAKVMKWSFRVTREEIKDRLDLLDQSFYDYDFRDAVYLRREEDADEDTLLERLLQYYVSSGIKSWGQSTHPDNLDFWLAQEGGVARTCEMLLALEVLNFYRWICRLSRFQVDSFLQELADLFIQAIQKRSDRPLCKATEDHLGLISAIEDFVAGESGRLAIVTHVPGACDAARQLFYGLPSTTTSDGGPQVLSGTTDVSLPVKGEVCLEPYLPLFRLADPGEVARRASKPTELAEEDQKHRYAEGIRTMPVPDGPPASLPTPPGAPRFAGEGFSFTMDRWWRGLSSRGRSRKSPCWGDLRGVCSFRRSLLDPRVYSIGLLRRGCNFCVLCPADIFDGQPPEDIHEEPAPEDDFLDPDLETNDKEVEAEVKATIGKEYRALLKWREAEPWKKMVKTRTKKNVGNFHMHEKLTSLDEAVDFDDMAGWPVLRGTFMEKDLQHDPILFARRAQDSMDAQMRTEHALRLEGKLVESNTAKKRFEHFVEEDELMEPIMVCFPPPGIVPIEMVCEAEMMPWTISPDPYRLSPTLDCRVQIFRVRLDTQAHTAQRLSEVPLMNFCVDSTNSLGFCVIFTPKVQVVAGDEFEVVLTGLRDQHTPMGAVCNLQYFLSFQSFGRHHQDQDSLSLRAASWLTKLQTPSIWEEVAFTSGSEQSDRGVDERLGSAKRVTTNTALDRFGLKSGLKNQNHEIRPDELKKGGRLVQLRFEEVKTAPVSFDQKRPPPLGVVKHPKGERTRQGYHVEVTGNEIMLSLIHPSSIVIKATLSCFLKSQAKWEGISHGVWPMYFDEPSMEHSRDLTEGPEARHKRQSRVVLTVMLPTCGQYELRFQWGLVPLTSTDAGLCRMVNCGVAQWEHPLRISLRCKKPESEFKHLVPSLLHTSMQRYGYPMKHPLAEQFGMTLLQPMRHRLRSGQDIRFMVYSMQAEVDSSHFAKLAQEATSQRRGADRRASHIKEVISEDGGKKPTSEELRHRIRSALKPCMRCGSCKGPARVVAVVGNWQRVQVLSRRLLSTDTSSRAEVHEGLVRLTSEDKAQTMQLVVFQVASDVALDELLADRVKKSKDKEPFVRKDIPFEGAPMLGGTPRPNYWVLAEFQVDNTSTPLPYDEEEMLKPPPPPPDAIELIRNLEVGRAVKLDHQGGEEDLPQKSQQPSGSGGRWRGGQ</sequence>
<feature type="compositionally biased region" description="Basic and acidic residues" evidence="1">
    <location>
        <begin position="1568"/>
        <end position="1577"/>
    </location>
</feature>
<dbReference type="Gene3D" id="2.60.260.20">
    <property type="entry name" value="Urease metallochaperone UreE, N-terminal domain"/>
    <property type="match status" value="2"/>
</dbReference>
<dbReference type="Pfam" id="PF01556">
    <property type="entry name" value="DnaJ_C"/>
    <property type="match status" value="1"/>
</dbReference>
<dbReference type="CDD" id="cd10747">
    <property type="entry name" value="DnaJ_C"/>
    <property type="match status" value="1"/>
</dbReference>
<dbReference type="SMART" id="SM00271">
    <property type="entry name" value="DnaJ"/>
    <property type="match status" value="1"/>
</dbReference>
<dbReference type="EMBL" id="CAXAMN010022829">
    <property type="protein sequence ID" value="CAK9073069.1"/>
    <property type="molecule type" value="Genomic_DNA"/>
</dbReference>
<dbReference type="InterPro" id="IPR036410">
    <property type="entry name" value="HSP_DnaJ_Cys-rich_dom_sf"/>
</dbReference>
<evidence type="ECO:0000256" key="1">
    <source>
        <dbReference type="SAM" id="MobiDB-lite"/>
    </source>
</evidence>
<reference evidence="3 4" key="1">
    <citation type="submission" date="2024-02" db="EMBL/GenBank/DDBJ databases">
        <authorList>
            <person name="Chen Y."/>
            <person name="Shah S."/>
            <person name="Dougan E. K."/>
            <person name="Thang M."/>
            <person name="Chan C."/>
        </authorList>
    </citation>
    <scope>NUCLEOTIDE SEQUENCE [LARGE SCALE GENOMIC DNA]</scope>
</reference>
<dbReference type="Pfam" id="PF00226">
    <property type="entry name" value="DnaJ"/>
    <property type="match status" value="1"/>
</dbReference>
<feature type="region of interest" description="Disordered" evidence="1">
    <location>
        <begin position="1537"/>
        <end position="1599"/>
    </location>
</feature>
<organism evidence="3 4">
    <name type="scientific">Durusdinium trenchii</name>
    <dbReference type="NCBI Taxonomy" id="1381693"/>
    <lineage>
        <taxon>Eukaryota</taxon>
        <taxon>Sar</taxon>
        <taxon>Alveolata</taxon>
        <taxon>Dinophyceae</taxon>
        <taxon>Suessiales</taxon>
        <taxon>Symbiodiniaceae</taxon>
        <taxon>Durusdinium</taxon>
    </lineage>
</organism>
<dbReference type="PROSITE" id="PS00636">
    <property type="entry name" value="DNAJ_1"/>
    <property type="match status" value="1"/>
</dbReference>
<dbReference type="Proteomes" id="UP001642484">
    <property type="component" value="Unassembled WGS sequence"/>
</dbReference>
<feature type="region of interest" description="Disordered" evidence="1">
    <location>
        <begin position="49"/>
        <end position="81"/>
    </location>
</feature>
<accession>A0ABP0PDF7</accession>
<feature type="compositionally biased region" description="Basic and acidic residues" evidence="1">
    <location>
        <begin position="62"/>
        <end position="79"/>
    </location>
</feature>
<dbReference type="CDD" id="cd06257">
    <property type="entry name" value="DnaJ"/>
    <property type="match status" value="1"/>
</dbReference>
<name>A0ABP0PDF7_9DINO</name>
<dbReference type="PRINTS" id="PR00625">
    <property type="entry name" value="JDOMAIN"/>
</dbReference>
<evidence type="ECO:0000259" key="2">
    <source>
        <dbReference type="PROSITE" id="PS50076"/>
    </source>
</evidence>
<dbReference type="InterPro" id="IPR008971">
    <property type="entry name" value="HSP40/DnaJ_pept-bd"/>
</dbReference>
<feature type="domain" description="J" evidence="2">
    <location>
        <begin position="36"/>
        <end position="97"/>
    </location>
</feature>
<dbReference type="SUPFAM" id="SSF49493">
    <property type="entry name" value="HSP40/DnaJ peptide-binding domain"/>
    <property type="match status" value="2"/>
</dbReference>
<dbReference type="InterPro" id="IPR001623">
    <property type="entry name" value="DnaJ_domain"/>
</dbReference>
<dbReference type="PANTHER" id="PTHR43888">
    <property type="entry name" value="DNAJ-LIKE-2, ISOFORM A-RELATED"/>
    <property type="match status" value="1"/>
</dbReference>
<dbReference type="InterPro" id="IPR036869">
    <property type="entry name" value="J_dom_sf"/>
</dbReference>
<dbReference type="InterPro" id="IPR044713">
    <property type="entry name" value="DNJA1/2-like"/>
</dbReference>
<dbReference type="InterPro" id="IPR002939">
    <property type="entry name" value="DnaJ_C"/>
</dbReference>
<dbReference type="SUPFAM" id="SSF57938">
    <property type="entry name" value="DnaJ/Hsp40 cysteine-rich domain"/>
    <property type="match status" value="1"/>
</dbReference>
<feature type="compositionally biased region" description="Gly residues" evidence="1">
    <location>
        <begin position="1590"/>
        <end position="1599"/>
    </location>
</feature>
<gene>
    <name evidence="3" type="ORF">CCMP2556_LOCUS35946</name>
</gene>